<evidence type="ECO:0000256" key="1">
    <source>
        <dbReference type="SAM" id="MobiDB-lite"/>
    </source>
</evidence>
<feature type="region of interest" description="Disordered" evidence="1">
    <location>
        <begin position="139"/>
        <end position="171"/>
    </location>
</feature>
<feature type="compositionally biased region" description="Polar residues" evidence="1">
    <location>
        <begin position="22"/>
        <end position="32"/>
    </location>
</feature>
<dbReference type="EMBL" id="CAICTM010001820">
    <property type="protein sequence ID" value="CAB9526395.1"/>
    <property type="molecule type" value="Genomic_DNA"/>
</dbReference>
<keyword evidence="2" id="KW-0812">Transmembrane</keyword>
<dbReference type="OrthoDB" id="42325at2759"/>
<feature type="transmembrane region" description="Helical" evidence="2">
    <location>
        <begin position="347"/>
        <end position="369"/>
    </location>
</feature>
<dbReference type="AlphaFoldDB" id="A0A9N8EU36"/>
<organism evidence="3 4">
    <name type="scientific">Seminavis robusta</name>
    <dbReference type="NCBI Taxonomy" id="568900"/>
    <lineage>
        <taxon>Eukaryota</taxon>
        <taxon>Sar</taxon>
        <taxon>Stramenopiles</taxon>
        <taxon>Ochrophyta</taxon>
        <taxon>Bacillariophyta</taxon>
        <taxon>Bacillariophyceae</taxon>
        <taxon>Bacillariophycidae</taxon>
        <taxon>Naviculales</taxon>
        <taxon>Naviculaceae</taxon>
        <taxon>Seminavis</taxon>
    </lineage>
</organism>
<feature type="transmembrane region" description="Helical" evidence="2">
    <location>
        <begin position="259"/>
        <end position="281"/>
    </location>
</feature>
<feature type="region of interest" description="Disordered" evidence="1">
    <location>
        <begin position="1"/>
        <end position="89"/>
    </location>
</feature>
<feature type="transmembrane region" description="Helical" evidence="2">
    <location>
        <begin position="321"/>
        <end position="341"/>
    </location>
</feature>
<feature type="transmembrane region" description="Helical" evidence="2">
    <location>
        <begin position="478"/>
        <end position="498"/>
    </location>
</feature>
<evidence type="ECO:0000313" key="4">
    <source>
        <dbReference type="Proteomes" id="UP001153069"/>
    </source>
</evidence>
<keyword evidence="2" id="KW-0472">Membrane</keyword>
<sequence>MRQQDRPSDQSARKATGGKPLSTRSKGASDESTPLLFSEEESARVKFSDKGITTTDAHSSSNIRARRSSSKSPSSFNQHFQQEHQGETTALTSSNQPMYQATAAETHHAHSIDNSNINNNHLLEGGGATDYTEITYHASSSAHSQGSQHNNPHAEVDDSSQHSHLISRTSTISARSSLPVQRRGIIQGLQRGDYEESEQDLSNSETHPPLLEIPEEIYAVRKSALQVLKPLTRTWVVVTVGFSLTVLFGMTRWTRLLKIPFWFILLPSWCSHVGLLVCHLLSAQALSKFISEANDSRQRPDSRDHLNRTEYLPLLQRSLKFGLKTGVLSFFVFVFEILIYVQLAWGTVSFAVVLLPIWLIVSGGILDGIICKTQHFLRVICWILICVAMTLTVLKVDYGMDIIRWRVVVSPVVALLSIISGTLIYIVYGHQIGYYQLTESQLTAGNLYSLAALICIVLFVVIGEVIPLTRPVEIETRIFIVVMAPLVVCLVGMGAWVVSRDEFGRLLLYGGQAAVHPMKLRWEANGWTSVQSKGVTTIPMFGEVSFRPLERKNFADDPDLLEGCPCCSCCKRCCTWYPYEDEEQVVEGVEGIENHPYLAPSPPPGMRINDVLRFR</sequence>
<feature type="compositionally biased region" description="Low complexity" evidence="1">
    <location>
        <begin position="139"/>
        <end position="149"/>
    </location>
</feature>
<proteinExistence type="predicted"/>
<feature type="compositionally biased region" description="Basic and acidic residues" evidence="1">
    <location>
        <begin position="1"/>
        <end position="12"/>
    </location>
</feature>
<reference evidence="3" key="1">
    <citation type="submission" date="2020-06" db="EMBL/GenBank/DDBJ databases">
        <authorList>
            <consortium name="Plant Systems Biology data submission"/>
        </authorList>
    </citation>
    <scope>NUCLEOTIDE SEQUENCE</scope>
    <source>
        <strain evidence="3">D6</strain>
    </source>
</reference>
<dbReference type="Proteomes" id="UP001153069">
    <property type="component" value="Unassembled WGS sequence"/>
</dbReference>
<feature type="transmembrane region" description="Helical" evidence="2">
    <location>
        <begin position="231"/>
        <end position="253"/>
    </location>
</feature>
<evidence type="ECO:0000313" key="3">
    <source>
        <dbReference type="EMBL" id="CAB9526395.1"/>
    </source>
</evidence>
<feature type="transmembrane region" description="Helical" evidence="2">
    <location>
        <begin position="376"/>
        <end position="396"/>
    </location>
</feature>
<name>A0A9N8EU36_9STRA</name>
<keyword evidence="4" id="KW-1185">Reference proteome</keyword>
<accession>A0A9N8EU36</accession>
<feature type="region of interest" description="Disordered" evidence="1">
    <location>
        <begin position="101"/>
        <end position="124"/>
    </location>
</feature>
<evidence type="ECO:0000256" key="2">
    <source>
        <dbReference type="SAM" id="Phobius"/>
    </source>
</evidence>
<feature type="transmembrane region" description="Helical" evidence="2">
    <location>
        <begin position="447"/>
        <end position="466"/>
    </location>
</feature>
<keyword evidence="2" id="KW-1133">Transmembrane helix</keyword>
<feature type="compositionally biased region" description="Basic and acidic residues" evidence="1">
    <location>
        <begin position="152"/>
        <end position="161"/>
    </location>
</feature>
<gene>
    <name evidence="3" type="ORF">SEMRO_1822_G299800.1</name>
</gene>
<comment type="caution">
    <text evidence="3">The sequence shown here is derived from an EMBL/GenBank/DDBJ whole genome shotgun (WGS) entry which is preliminary data.</text>
</comment>
<feature type="compositionally biased region" description="Low complexity" evidence="1">
    <location>
        <begin position="112"/>
        <end position="121"/>
    </location>
</feature>
<feature type="transmembrane region" description="Helical" evidence="2">
    <location>
        <begin position="408"/>
        <end position="427"/>
    </location>
</feature>
<protein>
    <submittedName>
        <fullName evidence="3">Uncharacterized protein</fullName>
    </submittedName>
</protein>